<reference evidence="3" key="1">
    <citation type="journal article" date="2017" name="Nat. Commun.">
        <title>The North American bullfrog draft genome provides insight into hormonal regulation of long noncoding RNA.</title>
        <authorList>
            <person name="Hammond S.A."/>
            <person name="Warren R.L."/>
            <person name="Vandervalk B.P."/>
            <person name="Kucuk E."/>
            <person name="Khan H."/>
            <person name="Gibb E.A."/>
            <person name="Pandoh P."/>
            <person name="Kirk H."/>
            <person name="Zhao Y."/>
            <person name="Jones M."/>
            <person name="Mungall A.J."/>
            <person name="Coope R."/>
            <person name="Pleasance S."/>
            <person name="Moore R.A."/>
            <person name="Holt R.A."/>
            <person name="Round J.M."/>
            <person name="Ohora S."/>
            <person name="Walle B.V."/>
            <person name="Veldhoen N."/>
            <person name="Helbing C.C."/>
            <person name="Birol I."/>
        </authorList>
    </citation>
    <scope>NUCLEOTIDE SEQUENCE [LARGE SCALE GENOMIC DNA]</scope>
</reference>
<name>A0A2G9P2F2_AQUCT</name>
<dbReference type="Proteomes" id="UP000228934">
    <property type="component" value="Unassembled WGS sequence"/>
</dbReference>
<feature type="region of interest" description="Disordered" evidence="1">
    <location>
        <begin position="70"/>
        <end position="95"/>
    </location>
</feature>
<dbReference type="AlphaFoldDB" id="A0A2G9P2F2"/>
<evidence type="ECO:0000313" key="2">
    <source>
        <dbReference type="EMBL" id="PIN97521.1"/>
    </source>
</evidence>
<feature type="compositionally biased region" description="Basic and acidic residues" evidence="1">
    <location>
        <begin position="71"/>
        <end position="83"/>
    </location>
</feature>
<protein>
    <submittedName>
        <fullName evidence="2">Uncharacterized protein</fullName>
    </submittedName>
</protein>
<proteinExistence type="predicted"/>
<evidence type="ECO:0000313" key="3">
    <source>
        <dbReference type="Proteomes" id="UP000228934"/>
    </source>
</evidence>
<gene>
    <name evidence="2" type="ORF">AB205_0158070</name>
</gene>
<accession>A0A2G9P2F2</accession>
<organism evidence="2 3">
    <name type="scientific">Aquarana catesbeiana</name>
    <name type="common">American bullfrog</name>
    <name type="synonym">Rana catesbeiana</name>
    <dbReference type="NCBI Taxonomy" id="8400"/>
    <lineage>
        <taxon>Eukaryota</taxon>
        <taxon>Metazoa</taxon>
        <taxon>Chordata</taxon>
        <taxon>Craniata</taxon>
        <taxon>Vertebrata</taxon>
        <taxon>Euteleostomi</taxon>
        <taxon>Amphibia</taxon>
        <taxon>Batrachia</taxon>
        <taxon>Anura</taxon>
        <taxon>Neobatrachia</taxon>
        <taxon>Ranoidea</taxon>
        <taxon>Ranidae</taxon>
        <taxon>Aquarana</taxon>
    </lineage>
</organism>
<dbReference type="EMBL" id="KV923830">
    <property type="protein sequence ID" value="PIN97521.1"/>
    <property type="molecule type" value="Genomic_DNA"/>
</dbReference>
<feature type="non-terminal residue" evidence="2">
    <location>
        <position position="95"/>
    </location>
</feature>
<evidence type="ECO:0000256" key="1">
    <source>
        <dbReference type="SAM" id="MobiDB-lite"/>
    </source>
</evidence>
<sequence length="95" mass="10264">MGQTPCFRVCFVPPAGPPGRQEYYRVVHRPGGPRCCSVWVGPKACLGPTTAAREWSCAVCPMGRSWTTEKIPGEDPSWKDHAECWSGEGPGDSVG</sequence>
<keyword evidence="3" id="KW-1185">Reference proteome</keyword>